<gene>
    <name evidence="3" type="ORF">JOB18_014039</name>
</gene>
<feature type="compositionally biased region" description="Basic and acidic residues" evidence="2">
    <location>
        <begin position="10"/>
        <end position="29"/>
    </location>
</feature>
<evidence type="ECO:0000313" key="3">
    <source>
        <dbReference type="EMBL" id="KAG7457240.1"/>
    </source>
</evidence>
<dbReference type="PANTHER" id="PTHR47331:SF5">
    <property type="entry name" value="RIBONUCLEASE H"/>
    <property type="match status" value="1"/>
</dbReference>
<feature type="region of interest" description="Disordered" evidence="2">
    <location>
        <begin position="355"/>
        <end position="374"/>
    </location>
</feature>
<feature type="compositionally biased region" description="Low complexity" evidence="2">
    <location>
        <begin position="45"/>
        <end position="70"/>
    </location>
</feature>
<comment type="caution">
    <text evidence="3">The sequence shown here is derived from an EMBL/GenBank/DDBJ whole genome shotgun (WGS) entry which is preliminary data.</text>
</comment>
<dbReference type="Proteomes" id="UP000693946">
    <property type="component" value="Unassembled WGS sequence"/>
</dbReference>
<name>A0AAV6PG26_SOLSE</name>
<sequence length="1188" mass="131669">MDDAASGTSEPRRRPQREHRLPAYLEDYHVGFQPSAHSDSPATVSRSSSHHSSNPSRSSNRSSYTHSRSSRRTYYSFGTYPTQGLSTAQAAILEERIKQLELEDIRHMMEHETQADLECKLLDDQAKEAQRLQDEALKAREALNRRLEREQRLTRAEQELEIAKLRSSMLTNALPPAPSSVHSDKSDPYLDLPPTVQARQADTLLSASQLSRSTRSLPTPAAVAHPLISPPQVRQHILPVPTAPPTGLQPMLQPAAIPAIPAPLANPTAQLQGPAPMALRSGRLQPGPALALAPTIQPVSHLSVPVITSTPLAHTTPQVASFFESQRPCGPAPATSYNQPMYQPAYSQPAMEPLNTAQHSSQAPPLFSTHHGQQTAPVLSAPYPGYTPLPGAELLLASALGIPRPSLPVFESGRESDFALLKLALDNVLGSNLHLSEQYKYQVLIGHIKLPSALQLAKAYMHDPAPYTSALQALQDKYGQPRQLVQSELGAILNAPALKMGDANAFDSFALSVQSLVGMLKTLEGQNGYELHCGSHVDRLLSKMPPTFRDGFVEYCLRYGILQTGTDRTYTIQDLATWLQTKSQARRISSRAAALYQTEAPRPARKDQRTAQPREKPTMVCFTAAEEVTRDETFGAGLTQAKVRPKPKPYCPYCDSHDHYLNSCEEFKKLNTDQVLKWLKDGKRCRKCGRNHTEDRCTLKRPCKTCKETHLTVLHESVQETKRKVYTVSVLPTKVYLDRPNRSQRVMLKVVKVLLHNGDRRMETYAVLDDGSERSIVLPQVVQQLNLVCHPETLPLQTVHQSVKQLNGASVSLEVSSPLRPSEKHLISHAFTAEGLALAEHTYPVAVLQQKYNHLRELPLPPVNRARPLLLIGSDMPHLITPVQPVHAGPSGGPVAICTQLGWSLQGPVDTVHLSPGVQQCLHIATASASSELLRNVERLWQMDTLPYSEKAATRSKEDQQALTLLQTATTRVTVDGIPRYATPLLRRTTDIALHAPAEAVLPRLRNTERKLAKNPTQAKSYCAEIRKLEEAGYISKVSPGEAGQSSESWFIPHHMVHHNGKDRVVFDCSFQYRGQSLNELLLPGPTLGPSLLGVLLRFRQHSLAVSGDIKAMFHQVRLQPTDTPVLRFIWRNMQREEEPTIYEWQVLPFGTTCSPCCAVFALQHHVQDSCGDKSNLHPHHCRSQSSH</sequence>
<dbReference type="PANTHER" id="PTHR47331">
    <property type="entry name" value="PHD-TYPE DOMAIN-CONTAINING PROTEIN"/>
    <property type="match status" value="1"/>
</dbReference>
<dbReference type="EMBL" id="JAGKHQ010001395">
    <property type="protein sequence ID" value="KAG7457240.1"/>
    <property type="molecule type" value="Genomic_DNA"/>
</dbReference>
<evidence type="ECO:0000256" key="1">
    <source>
        <dbReference type="SAM" id="Coils"/>
    </source>
</evidence>
<organism evidence="3 4">
    <name type="scientific">Solea senegalensis</name>
    <name type="common">Senegalese sole</name>
    <dbReference type="NCBI Taxonomy" id="28829"/>
    <lineage>
        <taxon>Eukaryota</taxon>
        <taxon>Metazoa</taxon>
        <taxon>Chordata</taxon>
        <taxon>Craniata</taxon>
        <taxon>Vertebrata</taxon>
        <taxon>Euteleostomi</taxon>
        <taxon>Actinopterygii</taxon>
        <taxon>Neopterygii</taxon>
        <taxon>Teleostei</taxon>
        <taxon>Neoteleostei</taxon>
        <taxon>Acanthomorphata</taxon>
        <taxon>Carangaria</taxon>
        <taxon>Pleuronectiformes</taxon>
        <taxon>Pleuronectoidei</taxon>
        <taxon>Soleidae</taxon>
        <taxon>Solea</taxon>
    </lineage>
</organism>
<accession>A0AAV6PG26</accession>
<feature type="region of interest" description="Disordered" evidence="2">
    <location>
        <begin position="173"/>
        <end position="193"/>
    </location>
</feature>
<feature type="compositionally biased region" description="Polar residues" evidence="2">
    <location>
        <begin position="35"/>
        <end position="44"/>
    </location>
</feature>
<reference evidence="3 4" key="1">
    <citation type="journal article" date="2021" name="Sci. Rep.">
        <title>Chromosome anchoring in Senegalese sole (Solea senegalensis) reveals sex-associated markers and genome rearrangements in flatfish.</title>
        <authorList>
            <person name="Guerrero-Cozar I."/>
            <person name="Gomez-Garrido J."/>
            <person name="Berbel C."/>
            <person name="Martinez-Blanch J.F."/>
            <person name="Alioto T."/>
            <person name="Claros M.G."/>
            <person name="Gagnaire P.A."/>
            <person name="Manchado M."/>
        </authorList>
    </citation>
    <scope>NUCLEOTIDE SEQUENCE [LARGE SCALE GENOMIC DNA]</scope>
    <source>
        <strain evidence="3">Sse05_10M</strain>
    </source>
</reference>
<dbReference type="AlphaFoldDB" id="A0AAV6PG26"/>
<feature type="region of interest" description="Disordered" evidence="2">
    <location>
        <begin position="1"/>
        <end position="70"/>
    </location>
</feature>
<evidence type="ECO:0000256" key="2">
    <source>
        <dbReference type="SAM" id="MobiDB-lite"/>
    </source>
</evidence>
<keyword evidence="1" id="KW-0175">Coiled coil</keyword>
<evidence type="ECO:0000313" key="4">
    <source>
        <dbReference type="Proteomes" id="UP000693946"/>
    </source>
</evidence>
<proteinExistence type="predicted"/>
<protein>
    <submittedName>
        <fullName evidence="3">Uncharacterized protein</fullName>
    </submittedName>
</protein>
<feature type="coiled-coil region" evidence="1">
    <location>
        <begin position="122"/>
        <end position="173"/>
    </location>
</feature>
<keyword evidence="4" id="KW-1185">Reference proteome</keyword>